<evidence type="ECO:0000313" key="3">
    <source>
        <dbReference type="Proteomes" id="UP000827914"/>
    </source>
</evidence>
<accession>A0AAE8XCF2</accession>
<name>A0AAE8XCF2_9CAUD</name>
<reference evidence="2" key="1">
    <citation type="submission" date="2021-09" db="EMBL/GenBank/DDBJ databases">
        <authorList>
            <person name="Liu Y."/>
        </authorList>
    </citation>
    <scope>NUCLEOTIDE SEQUENCE</scope>
</reference>
<protein>
    <submittedName>
        <fullName evidence="2">Uncharacterized protein</fullName>
    </submittedName>
</protein>
<keyword evidence="3" id="KW-1185">Reference proteome</keyword>
<keyword evidence="1" id="KW-0175">Coiled coil</keyword>
<gene>
    <name evidence="2" type="ORF">PHB09_140</name>
</gene>
<sequence>MQSHGPKPTKDKTILIGSTVKVINKLKQFSNYKAMADYMGLSNWEGKGLKEGCKYIVVAKACHEYEAWGEVLGLMDEGGDSFMIGIEGVKLLATAGHKSNTLAGQVAALELQLQEALAEVETLKALVENIKNLVK</sequence>
<dbReference type="EMBL" id="OK040171">
    <property type="protein sequence ID" value="UAV84635.1"/>
    <property type="molecule type" value="Genomic_DNA"/>
</dbReference>
<organism evidence="2 3">
    <name type="scientific">Pseudomonas phage PHB09</name>
    <dbReference type="NCBI Taxonomy" id="2867265"/>
    <lineage>
        <taxon>Viruses</taxon>
        <taxon>Duplodnaviria</taxon>
        <taxon>Heunggongvirae</taxon>
        <taxon>Uroviricota</taxon>
        <taxon>Caudoviricetes</taxon>
        <taxon>Vandenendeviridae</taxon>
        <taxon>Gorskivirinae</taxon>
        <taxon>Dilongvirus</taxon>
        <taxon>Dilongvirus PHB09</taxon>
    </lineage>
</organism>
<proteinExistence type="predicted"/>
<dbReference type="Proteomes" id="UP000827914">
    <property type="component" value="Segment"/>
</dbReference>
<evidence type="ECO:0000256" key="1">
    <source>
        <dbReference type="SAM" id="Coils"/>
    </source>
</evidence>
<evidence type="ECO:0000313" key="2">
    <source>
        <dbReference type="EMBL" id="UAV84635.1"/>
    </source>
</evidence>
<feature type="coiled-coil region" evidence="1">
    <location>
        <begin position="99"/>
        <end position="133"/>
    </location>
</feature>